<dbReference type="GO" id="GO:0016787">
    <property type="term" value="F:hydrolase activity"/>
    <property type="evidence" value="ECO:0007669"/>
    <property type="project" value="UniProtKB-KW"/>
</dbReference>
<proteinExistence type="predicted"/>
<protein>
    <submittedName>
        <fullName evidence="3">Carbon-nitrogen hydrolase</fullName>
    </submittedName>
</protein>
<accession>A0ABP7PX98</accession>
<feature type="domain" description="CN hydrolase" evidence="2">
    <location>
        <begin position="1"/>
        <end position="191"/>
    </location>
</feature>
<evidence type="ECO:0000313" key="4">
    <source>
        <dbReference type="Proteomes" id="UP001500742"/>
    </source>
</evidence>
<keyword evidence="1 3" id="KW-0378">Hydrolase</keyword>
<comment type="caution">
    <text evidence="3">The sequence shown here is derived from an EMBL/GenBank/DDBJ whole genome shotgun (WGS) entry which is preliminary data.</text>
</comment>
<sequence length="217" mass="24140">MAAAEGPEGQSVAELQKLSKESRTLVIAGFAERSNNKVYNSALVALPDGQLKTYRKTHLFYREKECFDEGNSGFFVVQHPFKDCRIGTMICNDWRYPEAARSLALCGADVIACPCNLVSSIWGIGMQARALENKVYLAVANRCGTETRQLEDGTSQSLTFTGGSVIYDYNGSPMEQAGKNGDCVITLEIDPLLTRDKFFNAFNDLLKDRRPELYINR</sequence>
<name>A0ABP7PX98_9SPHI</name>
<dbReference type="PANTHER" id="PTHR43674">
    <property type="entry name" value="NITRILASE C965.09-RELATED"/>
    <property type="match status" value="1"/>
</dbReference>
<dbReference type="InterPro" id="IPR036526">
    <property type="entry name" value="C-N_Hydrolase_sf"/>
</dbReference>
<dbReference type="PANTHER" id="PTHR43674:SF2">
    <property type="entry name" value="BETA-UREIDOPROPIONASE"/>
    <property type="match status" value="1"/>
</dbReference>
<dbReference type="SUPFAM" id="SSF56317">
    <property type="entry name" value="Carbon-nitrogen hydrolase"/>
    <property type="match status" value="1"/>
</dbReference>
<organism evidence="3 4">
    <name type="scientific">Mucilaginibacter dorajii</name>
    <dbReference type="NCBI Taxonomy" id="692994"/>
    <lineage>
        <taxon>Bacteria</taxon>
        <taxon>Pseudomonadati</taxon>
        <taxon>Bacteroidota</taxon>
        <taxon>Sphingobacteriia</taxon>
        <taxon>Sphingobacteriales</taxon>
        <taxon>Sphingobacteriaceae</taxon>
        <taxon>Mucilaginibacter</taxon>
    </lineage>
</organism>
<dbReference type="EMBL" id="BAAAZC010000017">
    <property type="protein sequence ID" value="GAA3972975.1"/>
    <property type="molecule type" value="Genomic_DNA"/>
</dbReference>
<reference evidence="4" key="1">
    <citation type="journal article" date="2019" name="Int. J. Syst. Evol. Microbiol.">
        <title>The Global Catalogue of Microorganisms (GCM) 10K type strain sequencing project: providing services to taxonomists for standard genome sequencing and annotation.</title>
        <authorList>
            <consortium name="The Broad Institute Genomics Platform"/>
            <consortium name="The Broad Institute Genome Sequencing Center for Infectious Disease"/>
            <person name="Wu L."/>
            <person name="Ma J."/>
        </authorList>
    </citation>
    <scope>NUCLEOTIDE SEQUENCE [LARGE SCALE GENOMIC DNA]</scope>
    <source>
        <strain evidence="4">JCM 16601</strain>
    </source>
</reference>
<dbReference type="PROSITE" id="PS50263">
    <property type="entry name" value="CN_HYDROLASE"/>
    <property type="match status" value="1"/>
</dbReference>
<evidence type="ECO:0000313" key="3">
    <source>
        <dbReference type="EMBL" id="GAA3972975.1"/>
    </source>
</evidence>
<keyword evidence="4" id="KW-1185">Reference proteome</keyword>
<dbReference type="Gene3D" id="3.60.110.10">
    <property type="entry name" value="Carbon-nitrogen hydrolase"/>
    <property type="match status" value="1"/>
</dbReference>
<dbReference type="InterPro" id="IPR050345">
    <property type="entry name" value="Aliph_Amidase/BUP"/>
</dbReference>
<dbReference type="InterPro" id="IPR003010">
    <property type="entry name" value="C-N_Hydrolase"/>
</dbReference>
<dbReference type="Pfam" id="PF00795">
    <property type="entry name" value="CN_hydrolase"/>
    <property type="match status" value="1"/>
</dbReference>
<dbReference type="Proteomes" id="UP001500742">
    <property type="component" value="Unassembled WGS sequence"/>
</dbReference>
<evidence type="ECO:0000259" key="2">
    <source>
        <dbReference type="PROSITE" id="PS50263"/>
    </source>
</evidence>
<gene>
    <name evidence="3" type="ORF">GCM10022210_23850</name>
</gene>
<evidence type="ECO:0000256" key="1">
    <source>
        <dbReference type="ARBA" id="ARBA00022801"/>
    </source>
</evidence>